<feature type="domain" description="Amidohydrolase-related" evidence="2">
    <location>
        <begin position="78"/>
        <end position="423"/>
    </location>
</feature>
<dbReference type="PANTHER" id="PTHR43135">
    <property type="entry name" value="ALPHA-D-RIBOSE 1-METHYLPHOSPHONATE 5-TRIPHOSPHATE DIPHOSPHATASE"/>
    <property type="match status" value="1"/>
</dbReference>
<dbReference type="InterPro" id="IPR011059">
    <property type="entry name" value="Metal-dep_hydrolase_composite"/>
</dbReference>
<evidence type="ECO:0000313" key="4">
    <source>
        <dbReference type="Proteomes" id="UP001139226"/>
    </source>
</evidence>
<dbReference type="Gene3D" id="2.30.40.10">
    <property type="entry name" value="Urease, subunit C, domain 1"/>
    <property type="match status" value="2"/>
</dbReference>
<dbReference type="SUPFAM" id="SSF51556">
    <property type="entry name" value="Metallo-dependent hydrolases"/>
    <property type="match status" value="1"/>
</dbReference>
<dbReference type="InterPro" id="IPR032466">
    <property type="entry name" value="Metal_Hydrolase"/>
</dbReference>
<dbReference type="Proteomes" id="UP001139226">
    <property type="component" value="Unassembled WGS sequence"/>
</dbReference>
<dbReference type="AlphaFoldDB" id="A0A9X1V5D6"/>
<gene>
    <name evidence="3" type="ORF">ML462_15510</name>
</gene>
<dbReference type="Pfam" id="PF01979">
    <property type="entry name" value="Amidohydro_1"/>
    <property type="match status" value="1"/>
</dbReference>
<comment type="caution">
    <text evidence="3">The sequence shown here is derived from an EMBL/GenBank/DDBJ whole genome shotgun (WGS) entry which is preliminary data.</text>
</comment>
<accession>A0A9X1V5D6</accession>
<dbReference type="GO" id="GO:0016810">
    <property type="term" value="F:hydrolase activity, acting on carbon-nitrogen (but not peptide) bonds"/>
    <property type="evidence" value="ECO:0007669"/>
    <property type="project" value="InterPro"/>
</dbReference>
<dbReference type="InterPro" id="IPR051781">
    <property type="entry name" value="Metallo-dep_Hydrolase"/>
</dbReference>
<evidence type="ECO:0000313" key="3">
    <source>
        <dbReference type="EMBL" id="MCH4824580.1"/>
    </source>
</evidence>
<proteinExistence type="predicted"/>
<reference evidence="3" key="1">
    <citation type="submission" date="2022-03" db="EMBL/GenBank/DDBJ databases">
        <title>Gramella crocea sp. nov., isolated from activated sludge of a seafood processing plant.</title>
        <authorList>
            <person name="Zhang X."/>
        </authorList>
    </citation>
    <scope>NUCLEOTIDE SEQUENCE</scope>
    <source>
        <strain evidence="3">YJ019</strain>
    </source>
</reference>
<feature type="signal peptide" evidence="1">
    <location>
        <begin position="1"/>
        <end position="18"/>
    </location>
</feature>
<keyword evidence="4" id="KW-1185">Reference proteome</keyword>
<keyword evidence="1" id="KW-0732">Signal</keyword>
<protein>
    <submittedName>
        <fullName evidence="3">Amidohydrolase family protein</fullName>
    </submittedName>
</protein>
<dbReference type="SUPFAM" id="SSF51338">
    <property type="entry name" value="Composite domain of metallo-dependent hydrolases"/>
    <property type="match status" value="1"/>
</dbReference>
<dbReference type="InterPro" id="IPR006680">
    <property type="entry name" value="Amidohydro-rel"/>
</dbReference>
<dbReference type="RefSeq" id="WP_240714747.1">
    <property type="nucleotide sequence ID" value="NZ_JAKVTV010000007.1"/>
</dbReference>
<sequence length="451" mass="50161">MRKLFFILILFTNTVLFAQNSGSKPILIKNIDLIDGTGGATQENISILIENGIFKKIDAYSNFQNLQNIQIIDGTDKTIIPGLVGVHNHLHIPGIPFLGETATKLYLASGVTTIQTCGAASPYKELELAEKIETGEAIGPTIIPSGPYITGEGGNQNMIIPKNENQLRDTIKFWANKGVKWFKVYRNIEPKFLEIVIDEAHINNTKVTGHLCSITFKEASEMGIDAIEHGLNSVSDFRINKKAGECSGSREYIDSLDLESIEVDMLMNKLIANKTVLTSTLSIYEASIPSRSFLDEKSAQIMSKTFRENFRDLNTPLENNENSKTREKRLKRIMEFEYNFFKKGGILSAGVDAGRHILPGFGDQRNFLLLREAGFTTPEAIKIMTKNGATKLGRTDIGTIEIGKRADFVILDGDLIKEKNTITKVEAIYKNGTSYNPEKLLRDLKGKFGDL</sequence>
<evidence type="ECO:0000259" key="2">
    <source>
        <dbReference type="Pfam" id="PF01979"/>
    </source>
</evidence>
<organism evidence="3 4">
    <name type="scientific">Christiangramia lutea</name>
    <dbReference type="NCBI Taxonomy" id="1607951"/>
    <lineage>
        <taxon>Bacteria</taxon>
        <taxon>Pseudomonadati</taxon>
        <taxon>Bacteroidota</taxon>
        <taxon>Flavobacteriia</taxon>
        <taxon>Flavobacteriales</taxon>
        <taxon>Flavobacteriaceae</taxon>
        <taxon>Christiangramia</taxon>
    </lineage>
</organism>
<name>A0A9X1V5D6_9FLAO</name>
<evidence type="ECO:0000256" key="1">
    <source>
        <dbReference type="SAM" id="SignalP"/>
    </source>
</evidence>
<dbReference type="EMBL" id="JAKVTV010000007">
    <property type="protein sequence ID" value="MCH4824580.1"/>
    <property type="molecule type" value="Genomic_DNA"/>
</dbReference>
<feature type="chain" id="PRO_5040895757" evidence="1">
    <location>
        <begin position="19"/>
        <end position="451"/>
    </location>
</feature>
<dbReference type="PANTHER" id="PTHR43135:SF3">
    <property type="entry name" value="ALPHA-D-RIBOSE 1-METHYLPHOSPHONATE 5-TRIPHOSPHATE DIPHOSPHATASE"/>
    <property type="match status" value="1"/>
</dbReference>
<dbReference type="Gene3D" id="3.20.20.140">
    <property type="entry name" value="Metal-dependent hydrolases"/>
    <property type="match status" value="2"/>
</dbReference>